<gene>
    <name evidence="2" type="ORF">IAD16_03555</name>
</gene>
<keyword evidence="1" id="KW-0812">Transmembrane</keyword>
<dbReference type="EMBL" id="DVMO01000052">
    <property type="protein sequence ID" value="HIU27447.1"/>
    <property type="molecule type" value="Genomic_DNA"/>
</dbReference>
<dbReference type="InterPro" id="IPR007211">
    <property type="entry name" value="DUF378"/>
</dbReference>
<evidence type="ECO:0000256" key="1">
    <source>
        <dbReference type="SAM" id="Phobius"/>
    </source>
</evidence>
<feature type="transmembrane region" description="Helical" evidence="1">
    <location>
        <begin position="40"/>
        <end position="61"/>
    </location>
</feature>
<accession>A0A9D1I453</accession>
<reference evidence="2" key="1">
    <citation type="submission" date="2020-10" db="EMBL/GenBank/DDBJ databases">
        <authorList>
            <person name="Gilroy R."/>
        </authorList>
    </citation>
    <scope>NUCLEOTIDE SEQUENCE</scope>
    <source>
        <strain evidence="2">11300</strain>
    </source>
</reference>
<evidence type="ECO:0000313" key="2">
    <source>
        <dbReference type="EMBL" id="HIU27447.1"/>
    </source>
</evidence>
<dbReference type="Proteomes" id="UP000824091">
    <property type="component" value="Unassembled WGS sequence"/>
</dbReference>
<sequence length="67" mass="7494">MIYLKTLILILMIIGGINWGLIGFFNFNLVTWIFGADLAIVSRMIFAIVGLASLAGITFLFKDERRA</sequence>
<dbReference type="PANTHER" id="PTHR37304">
    <property type="entry name" value="MEMBRANE PROTEIN-RELATED"/>
    <property type="match status" value="1"/>
</dbReference>
<dbReference type="Pfam" id="PF04070">
    <property type="entry name" value="DUF378"/>
    <property type="match status" value="1"/>
</dbReference>
<reference evidence="2" key="2">
    <citation type="journal article" date="2021" name="PeerJ">
        <title>Extensive microbial diversity within the chicken gut microbiome revealed by metagenomics and culture.</title>
        <authorList>
            <person name="Gilroy R."/>
            <person name="Ravi A."/>
            <person name="Getino M."/>
            <person name="Pursley I."/>
            <person name="Horton D.L."/>
            <person name="Alikhan N.F."/>
            <person name="Baker D."/>
            <person name="Gharbi K."/>
            <person name="Hall N."/>
            <person name="Watson M."/>
            <person name="Adriaenssens E.M."/>
            <person name="Foster-Nyarko E."/>
            <person name="Jarju S."/>
            <person name="Secka A."/>
            <person name="Antonio M."/>
            <person name="Oren A."/>
            <person name="Chaudhuri R.R."/>
            <person name="La Ragione R."/>
            <person name="Hildebrand F."/>
            <person name="Pallen M.J."/>
        </authorList>
    </citation>
    <scope>NUCLEOTIDE SEQUENCE</scope>
    <source>
        <strain evidence="2">11300</strain>
    </source>
</reference>
<keyword evidence="1" id="KW-1133">Transmembrane helix</keyword>
<protein>
    <submittedName>
        <fullName evidence="2">DUF378 domain-containing protein</fullName>
    </submittedName>
</protein>
<name>A0A9D1I453_9FIRM</name>
<comment type="caution">
    <text evidence="2">The sequence shown here is derived from an EMBL/GenBank/DDBJ whole genome shotgun (WGS) entry which is preliminary data.</text>
</comment>
<feature type="transmembrane region" description="Helical" evidence="1">
    <location>
        <begin position="7"/>
        <end position="34"/>
    </location>
</feature>
<dbReference type="PANTHER" id="PTHR37304:SF1">
    <property type="entry name" value="MEMBRANE PROTEIN"/>
    <property type="match status" value="1"/>
</dbReference>
<keyword evidence="1" id="KW-0472">Membrane</keyword>
<evidence type="ECO:0000313" key="3">
    <source>
        <dbReference type="Proteomes" id="UP000824091"/>
    </source>
</evidence>
<dbReference type="AlphaFoldDB" id="A0A9D1I453"/>
<proteinExistence type="predicted"/>
<organism evidence="2 3">
    <name type="scientific">Candidatus Fimisoma avicola</name>
    <dbReference type="NCBI Taxonomy" id="2840826"/>
    <lineage>
        <taxon>Bacteria</taxon>
        <taxon>Bacillati</taxon>
        <taxon>Bacillota</taxon>
        <taxon>Clostridia</taxon>
        <taxon>Eubacteriales</taxon>
        <taxon>Candidatus Fimisoma</taxon>
    </lineage>
</organism>